<dbReference type="PANTHER" id="PTHR43715:SF1">
    <property type="entry name" value="GDP-MANNOSE 4,6 DEHYDRATASE"/>
    <property type="match status" value="1"/>
</dbReference>
<dbReference type="STRING" id="42253.NITMOv2_3501"/>
<evidence type="ECO:0000256" key="3">
    <source>
        <dbReference type="ARBA" id="ARBA00009263"/>
    </source>
</evidence>
<dbReference type="EMBL" id="CP011801">
    <property type="protein sequence ID" value="ALA59893.1"/>
    <property type="molecule type" value="Genomic_DNA"/>
</dbReference>
<sequence length="342" mass="38975">MNNRNKIAVITGVNGQDGSYLAEFLLAKGYEIHGFVRPISQKQATSNEFINIRHLVGLPQLTVHHVDVADEKSLKKTICEIGPSEIYHLAAQSHTPKSFEDSWGTFQTNTQSTLAILSLIKDRMPSAKFYFAASSELFGDAVESPQNEHTPFNPISPYGISKVAGFYLTKLYRKKYSIFACSGICFSHESPRRGEIFVTRKITSTAARIKYGLAEKVFLGNLETRRDWGYSGDFVEAIWAMLQHRSPDDYVIGTEENHTIQEFVERVFDYLGLDWKRHVVVDPSLYRPAETNPWLADATKARRILGWSPKTSFKELIKMMIENDLEVVRRELVRDQNECREG</sequence>
<proteinExistence type="inferred from homology"/>
<dbReference type="SUPFAM" id="SSF51735">
    <property type="entry name" value="NAD(P)-binding Rossmann-fold domains"/>
    <property type="match status" value="1"/>
</dbReference>
<evidence type="ECO:0000256" key="6">
    <source>
        <dbReference type="ARBA" id="ARBA00059383"/>
    </source>
</evidence>
<dbReference type="Gene3D" id="3.40.50.720">
    <property type="entry name" value="NAD(P)-binding Rossmann-like Domain"/>
    <property type="match status" value="1"/>
</dbReference>
<evidence type="ECO:0000313" key="9">
    <source>
        <dbReference type="EMBL" id="ALA59893.1"/>
    </source>
</evidence>
<evidence type="ECO:0000256" key="7">
    <source>
        <dbReference type="HAMAP-Rule" id="MF_00955"/>
    </source>
</evidence>
<dbReference type="HAMAP" id="MF_00955">
    <property type="entry name" value="GDP_Man_dehydratase"/>
    <property type="match status" value="1"/>
</dbReference>
<dbReference type="GO" id="GO:0008446">
    <property type="term" value="F:GDP-mannose 4,6-dehydratase activity"/>
    <property type="evidence" value="ECO:0007669"/>
    <property type="project" value="UniProtKB-UniRule"/>
</dbReference>
<comment type="catalytic activity">
    <reaction evidence="1 7">
        <text>GDP-alpha-D-mannose = GDP-4-dehydro-alpha-D-rhamnose + H2O</text>
        <dbReference type="Rhea" id="RHEA:23820"/>
        <dbReference type="ChEBI" id="CHEBI:15377"/>
        <dbReference type="ChEBI" id="CHEBI:57527"/>
        <dbReference type="ChEBI" id="CHEBI:57964"/>
        <dbReference type="EC" id="4.2.1.47"/>
    </reaction>
</comment>
<dbReference type="Pfam" id="PF16363">
    <property type="entry name" value="GDP_Man_Dehyd"/>
    <property type="match status" value="1"/>
</dbReference>
<protein>
    <recommendedName>
        <fullName evidence="4 7">GDP-mannose 4,6-dehydratase</fullName>
        <ecNumber evidence="4 7">4.2.1.47</ecNumber>
    </recommendedName>
    <alternativeName>
        <fullName evidence="7">GDP-D-mannose dehydratase</fullName>
    </alternativeName>
</protein>
<dbReference type="PANTHER" id="PTHR43715">
    <property type="entry name" value="GDP-MANNOSE 4,6-DEHYDRATASE"/>
    <property type="match status" value="1"/>
</dbReference>
<comment type="cofactor">
    <cofactor evidence="2 7">
        <name>NADP(+)</name>
        <dbReference type="ChEBI" id="CHEBI:58349"/>
    </cofactor>
</comment>
<dbReference type="RefSeq" id="WP_053380832.1">
    <property type="nucleotide sequence ID" value="NZ_CP011801.1"/>
</dbReference>
<keyword evidence="7" id="KW-0521">NADP</keyword>
<feature type="domain" description="NAD(P)-binding" evidence="8">
    <location>
        <begin position="10"/>
        <end position="320"/>
    </location>
</feature>
<dbReference type="FunFam" id="3.40.50.720:FF:000924">
    <property type="entry name" value="GDP-mannose 4,6 dehydratase"/>
    <property type="match status" value="1"/>
</dbReference>
<comment type="caution">
    <text evidence="7">Lacks conserved residue(s) required for the propagation of feature annotation.</text>
</comment>
<comment type="function">
    <text evidence="6 7">Catalyzes the conversion of GDP-D-mannose to GDP-4-dehydro-6-deoxy-D-mannose.</text>
</comment>
<evidence type="ECO:0000256" key="1">
    <source>
        <dbReference type="ARBA" id="ARBA00000188"/>
    </source>
</evidence>
<evidence type="ECO:0000256" key="2">
    <source>
        <dbReference type="ARBA" id="ARBA00001937"/>
    </source>
</evidence>
<dbReference type="AlphaFoldDB" id="A0A0K2GG12"/>
<dbReference type="CDD" id="cd05260">
    <property type="entry name" value="GDP_MD_SDR_e"/>
    <property type="match status" value="1"/>
</dbReference>
<evidence type="ECO:0000256" key="4">
    <source>
        <dbReference type="ARBA" id="ARBA00011989"/>
    </source>
</evidence>
<dbReference type="Proteomes" id="UP000069205">
    <property type="component" value="Chromosome"/>
</dbReference>
<keyword evidence="10" id="KW-1185">Reference proteome</keyword>
<evidence type="ECO:0000256" key="5">
    <source>
        <dbReference type="ARBA" id="ARBA00023239"/>
    </source>
</evidence>
<dbReference type="GO" id="GO:0042351">
    <property type="term" value="P:'de novo' GDP-L-fucose biosynthetic process"/>
    <property type="evidence" value="ECO:0007669"/>
    <property type="project" value="TreeGrafter"/>
</dbReference>
<evidence type="ECO:0000259" key="8">
    <source>
        <dbReference type="Pfam" id="PF16363"/>
    </source>
</evidence>
<evidence type="ECO:0000313" key="10">
    <source>
        <dbReference type="Proteomes" id="UP000069205"/>
    </source>
</evidence>
<reference evidence="9 10" key="1">
    <citation type="journal article" date="2015" name="Proc. Natl. Acad. Sci. U.S.A.">
        <title>Expanded metabolic versatility of ubiquitous nitrite-oxidizing bacteria from the genus Nitrospira.</title>
        <authorList>
            <person name="Koch H."/>
            <person name="Lucker S."/>
            <person name="Albertsen M."/>
            <person name="Kitzinger K."/>
            <person name="Herbold C."/>
            <person name="Spieck E."/>
            <person name="Nielsen P.H."/>
            <person name="Wagner M."/>
            <person name="Daims H."/>
        </authorList>
    </citation>
    <scope>NUCLEOTIDE SEQUENCE [LARGE SCALE GENOMIC DNA]</scope>
    <source>
        <strain evidence="9 10">NSP M-1</strain>
    </source>
</reference>
<dbReference type="EC" id="4.2.1.47" evidence="4 7"/>
<dbReference type="InterPro" id="IPR006368">
    <property type="entry name" value="GDP_Man_deHydtase"/>
</dbReference>
<gene>
    <name evidence="9" type="primary">MUR</name>
    <name evidence="7" type="synonym">gmd</name>
    <name evidence="9" type="ORF">NITMOv2_3501</name>
</gene>
<dbReference type="KEGG" id="nmv:NITMOv2_3501"/>
<dbReference type="Gene3D" id="3.90.25.10">
    <property type="entry name" value="UDP-galactose 4-epimerase, domain 1"/>
    <property type="match status" value="1"/>
</dbReference>
<dbReference type="InterPro" id="IPR036291">
    <property type="entry name" value="NAD(P)-bd_dom_sf"/>
</dbReference>
<dbReference type="GO" id="GO:0070401">
    <property type="term" value="F:NADP+ binding"/>
    <property type="evidence" value="ECO:0007669"/>
    <property type="project" value="UniProtKB-UniRule"/>
</dbReference>
<dbReference type="OrthoDB" id="9779041at2"/>
<dbReference type="PATRIC" id="fig|42253.5.peg.3452"/>
<organism evidence="9 10">
    <name type="scientific">Nitrospira moscoviensis</name>
    <dbReference type="NCBI Taxonomy" id="42253"/>
    <lineage>
        <taxon>Bacteria</taxon>
        <taxon>Pseudomonadati</taxon>
        <taxon>Nitrospirota</taxon>
        <taxon>Nitrospiria</taxon>
        <taxon>Nitrospirales</taxon>
        <taxon>Nitrospiraceae</taxon>
        <taxon>Nitrospira</taxon>
    </lineage>
</organism>
<keyword evidence="5 7" id="KW-0456">Lyase</keyword>
<accession>A0A0K2GG12</accession>
<name>A0A0K2GG12_NITMO</name>
<comment type="similarity">
    <text evidence="3 7">Belongs to the NAD(P)-dependent epimerase/dehydratase family. GDP-mannose 4,6-dehydratase subfamily.</text>
</comment>
<dbReference type="InterPro" id="IPR016040">
    <property type="entry name" value="NAD(P)-bd_dom"/>
</dbReference>